<proteinExistence type="predicted"/>
<name>A0A371HX97_MUCPR</name>
<dbReference type="SUPFAM" id="SSF48403">
    <property type="entry name" value="Ankyrin repeat"/>
    <property type="match status" value="1"/>
</dbReference>
<dbReference type="InterPro" id="IPR036770">
    <property type="entry name" value="Ankyrin_rpt-contain_sf"/>
</dbReference>
<protein>
    <submittedName>
        <fullName evidence="4">Uncharacterized protein</fullName>
    </submittedName>
</protein>
<dbReference type="Gene3D" id="2.40.70.10">
    <property type="entry name" value="Acid Proteases"/>
    <property type="match status" value="1"/>
</dbReference>
<dbReference type="InterPro" id="IPR002110">
    <property type="entry name" value="Ankyrin_rpt"/>
</dbReference>
<dbReference type="PROSITE" id="PS50088">
    <property type="entry name" value="ANK_REPEAT"/>
    <property type="match status" value="1"/>
</dbReference>
<keyword evidence="5" id="KW-1185">Reference proteome</keyword>
<dbReference type="EMBL" id="QJKJ01001475">
    <property type="protein sequence ID" value="RDY07405.1"/>
    <property type="molecule type" value="Genomic_DNA"/>
</dbReference>
<dbReference type="PANTHER" id="PTHR32108">
    <property type="entry name" value="DNA-DIRECTED RNA POLYMERASE SUBUNIT ALPHA"/>
    <property type="match status" value="1"/>
</dbReference>
<organism evidence="4 5">
    <name type="scientific">Mucuna pruriens</name>
    <name type="common">Velvet bean</name>
    <name type="synonym">Dolichos pruriens</name>
    <dbReference type="NCBI Taxonomy" id="157652"/>
    <lineage>
        <taxon>Eukaryota</taxon>
        <taxon>Viridiplantae</taxon>
        <taxon>Streptophyta</taxon>
        <taxon>Embryophyta</taxon>
        <taxon>Tracheophyta</taxon>
        <taxon>Spermatophyta</taxon>
        <taxon>Magnoliopsida</taxon>
        <taxon>eudicotyledons</taxon>
        <taxon>Gunneridae</taxon>
        <taxon>Pentapetalae</taxon>
        <taxon>rosids</taxon>
        <taxon>fabids</taxon>
        <taxon>Fabales</taxon>
        <taxon>Fabaceae</taxon>
        <taxon>Papilionoideae</taxon>
        <taxon>50 kb inversion clade</taxon>
        <taxon>NPAAA clade</taxon>
        <taxon>indigoferoid/millettioid clade</taxon>
        <taxon>Phaseoleae</taxon>
        <taxon>Mucuna</taxon>
    </lineage>
</organism>
<feature type="repeat" description="ANK" evidence="2">
    <location>
        <begin position="161"/>
        <end position="193"/>
    </location>
</feature>
<reference evidence="4" key="1">
    <citation type="submission" date="2018-05" db="EMBL/GenBank/DDBJ databases">
        <title>Draft genome of Mucuna pruriens seed.</title>
        <authorList>
            <person name="Nnadi N.E."/>
            <person name="Vos R."/>
            <person name="Hasami M.H."/>
            <person name="Devisetty U.K."/>
            <person name="Aguiy J.C."/>
        </authorList>
    </citation>
    <scope>NUCLEOTIDE SEQUENCE [LARGE SCALE GENOMIC DNA]</scope>
    <source>
        <strain evidence="4">JCA_2017</strain>
    </source>
</reference>
<comment type="caution">
    <text evidence="4">The sequence shown here is derived from an EMBL/GenBank/DDBJ whole genome shotgun (WGS) entry which is preliminary data.</text>
</comment>
<accession>A0A371HX97</accession>
<comment type="subcellular location">
    <subcellularLocation>
        <location evidence="1">Cell membrane</location>
        <topology evidence="1">Peripheral membrane protein</topology>
        <orientation evidence="1">Cytoplasmic side</orientation>
    </subcellularLocation>
</comment>
<evidence type="ECO:0000256" key="2">
    <source>
        <dbReference type="PROSITE-ProRule" id="PRU00023"/>
    </source>
</evidence>
<dbReference type="OrthoDB" id="5430981at2759"/>
<dbReference type="CDD" id="cd00303">
    <property type="entry name" value="retropepsin_like"/>
    <property type="match status" value="1"/>
</dbReference>
<evidence type="ECO:0000256" key="1">
    <source>
        <dbReference type="ARBA" id="ARBA00004413"/>
    </source>
</evidence>
<dbReference type="InterPro" id="IPR021109">
    <property type="entry name" value="Peptidase_aspartic_dom_sf"/>
</dbReference>
<sequence length="311" mass="35297">MAINVIGHENRERAKNPSTLRTWIAGYRKDPIRLPDPRNRNASSNKRSPSPRSHQHSRDLRDPTLTRKDKAREAPTRIVTEEEVHEFLKMIHHNEYEILDQLHKTLARISFLLLLINLEGHHELLFKVLNDAHKFGGIINNISTSRYLSFSEDEIPAEGRSHNQPLHITIKCGNYKIARVLIENGSSLNVMPKATLDMLHSVGATLKNSPVVVRAFDESKQEVMGEISLLVRIGSTTFDITFQVIDIQVKFIVDQQIIRITGEKELIINTPLLVKYIEGDEEALETSFQALEIVGTTSAKMRGGDPSHPWL</sequence>
<feature type="region of interest" description="Disordered" evidence="3">
    <location>
        <begin position="31"/>
        <end position="77"/>
    </location>
</feature>
<evidence type="ECO:0000313" key="4">
    <source>
        <dbReference type="EMBL" id="RDY07405.1"/>
    </source>
</evidence>
<dbReference type="Proteomes" id="UP000257109">
    <property type="component" value="Unassembled WGS sequence"/>
</dbReference>
<dbReference type="GO" id="GO:0005886">
    <property type="term" value="C:plasma membrane"/>
    <property type="evidence" value="ECO:0007669"/>
    <property type="project" value="UniProtKB-SubCell"/>
</dbReference>
<gene>
    <name evidence="4" type="ORF">CR513_08501</name>
</gene>
<dbReference type="PANTHER" id="PTHR32108:SF9">
    <property type="entry name" value="REVERSE TRANSCRIPTASE RNASE H-LIKE DOMAIN-CONTAINING PROTEIN"/>
    <property type="match status" value="1"/>
</dbReference>
<evidence type="ECO:0000256" key="3">
    <source>
        <dbReference type="SAM" id="MobiDB-lite"/>
    </source>
</evidence>
<feature type="non-terminal residue" evidence="4">
    <location>
        <position position="1"/>
    </location>
</feature>
<keyword evidence="2" id="KW-0040">ANK repeat</keyword>
<feature type="compositionally biased region" description="Basic and acidic residues" evidence="3">
    <location>
        <begin position="56"/>
        <end position="77"/>
    </location>
</feature>
<evidence type="ECO:0000313" key="5">
    <source>
        <dbReference type="Proteomes" id="UP000257109"/>
    </source>
</evidence>
<dbReference type="PROSITE" id="PS50297">
    <property type="entry name" value="ANK_REP_REGION"/>
    <property type="match status" value="1"/>
</dbReference>
<dbReference type="AlphaFoldDB" id="A0A371HX97"/>